<dbReference type="PANTHER" id="PTHR30026">
    <property type="entry name" value="OUTER MEMBRANE PROTEIN TOLC"/>
    <property type="match status" value="1"/>
</dbReference>
<evidence type="ECO:0000256" key="6">
    <source>
        <dbReference type="ARBA" id="ARBA00023136"/>
    </source>
</evidence>
<gene>
    <name evidence="8" type="ORF">PX52LOC_06683</name>
</gene>
<evidence type="ECO:0000256" key="1">
    <source>
        <dbReference type="ARBA" id="ARBA00004442"/>
    </source>
</evidence>
<evidence type="ECO:0000256" key="2">
    <source>
        <dbReference type="ARBA" id="ARBA00007613"/>
    </source>
</evidence>
<organism evidence="8 9">
    <name type="scientific">Limnoglobus roseus</name>
    <dbReference type="NCBI Taxonomy" id="2598579"/>
    <lineage>
        <taxon>Bacteria</taxon>
        <taxon>Pseudomonadati</taxon>
        <taxon>Planctomycetota</taxon>
        <taxon>Planctomycetia</taxon>
        <taxon>Gemmatales</taxon>
        <taxon>Gemmataceae</taxon>
        <taxon>Limnoglobus</taxon>
    </lineage>
</organism>
<keyword evidence="9" id="KW-1185">Reference proteome</keyword>
<dbReference type="KEGG" id="lrs:PX52LOC_06683"/>
<dbReference type="AlphaFoldDB" id="A0A5C1AN89"/>
<dbReference type="InterPro" id="IPR051906">
    <property type="entry name" value="TolC-like"/>
</dbReference>
<dbReference type="GO" id="GO:0015288">
    <property type="term" value="F:porin activity"/>
    <property type="evidence" value="ECO:0007669"/>
    <property type="project" value="TreeGrafter"/>
</dbReference>
<dbReference type="Gene3D" id="1.20.1600.10">
    <property type="entry name" value="Outer membrane efflux proteins (OEP)"/>
    <property type="match status" value="1"/>
</dbReference>
<keyword evidence="7" id="KW-0998">Cell outer membrane</keyword>
<evidence type="ECO:0000256" key="4">
    <source>
        <dbReference type="ARBA" id="ARBA00022452"/>
    </source>
</evidence>
<dbReference type="OrthoDB" id="266724at2"/>
<comment type="similarity">
    <text evidence="2">Belongs to the outer membrane factor (OMF) (TC 1.B.17) family.</text>
</comment>
<dbReference type="Pfam" id="PF02321">
    <property type="entry name" value="OEP"/>
    <property type="match status" value="1"/>
</dbReference>
<evidence type="ECO:0000256" key="3">
    <source>
        <dbReference type="ARBA" id="ARBA00022448"/>
    </source>
</evidence>
<sequence>MRILLLGVTVLFAAGCQTTPTAEPLSAFQARYVRKPAATTAVVQAKYETPASTPPVLAADGVPLRESPIDLGTALRLAGVENPTINLAREQIRQALADQLAADALRLPHLNAGVNVRVHRGTLQGGTGVIRNLNSQSVYVGGGVGALASGTVSVPGVQLFVHLGDAVYEPLAAAQRVFGSQSTAHAVQNAVLRDVATTYLELVAAEARLDVLTRATADVGDVARLTAVYAQKGQGRAGDANRAAANAELLRRRVGQAEEDVGVASARLCRLLNLDPTVRLHTPADTLAVPVRFVSEESLLDELLKRAIEARPEVYARTADIAAARTRVKQEKTRPWLPTVAVGFSGGGFGGGSNQVSPEFGPLQARTDFDVAAIWSVENFGLGTRARVRQANAVLGATVATFNTAVNDIRQEVAAALADAQAAARQIDTAKGAVATAEEGFSLDRERITQGQGRPLEVLDSFNLLLDARQELIRAVAAFDAAQFRLLAAVGETPRQN</sequence>
<proteinExistence type="inferred from homology"/>
<dbReference type="SUPFAM" id="SSF56954">
    <property type="entry name" value="Outer membrane efflux proteins (OEP)"/>
    <property type="match status" value="1"/>
</dbReference>
<protein>
    <submittedName>
        <fullName evidence="8">TolC family protein</fullName>
    </submittedName>
</protein>
<evidence type="ECO:0000313" key="9">
    <source>
        <dbReference type="Proteomes" id="UP000324974"/>
    </source>
</evidence>
<dbReference type="GO" id="GO:0015562">
    <property type="term" value="F:efflux transmembrane transporter activity"/>
    <property type="evidence" value="ECO:0007669"/>
    <property type="project" value="InterPro"/>
</dbReference>
<dbReference type="InterPro" id="IPR003423">
    <property type="entry name" value="OMP_efflux"/>
</dbReference>
<dbReference type="EMBL" id="CP042425">
    <property type="protein sequence ID" value="QEL19607.1"/>
    <property type="molecule type" value="Genomic_DNA"/>
</dbReference>
<name>A0A5C1AN89_9BACT</name>
<keyword evidence="4" id="KW-1134">Transmembrane beta strand</keyword>
<evidence type="ECO:0000256" key="7">
    <source>
        <dbReference type="ARBA" id="ARBA00023237"/>
    </source>
</evidence>
<dbReference type="RefSeq" id="WP_149113978.1">
    <property type="nucleotide sequence ID" value="NZ_CP042425.1"/>
</dbReference>
<keyword evidence="6" id="KW-0472">Membrane</keyword>
<evidence type="ECO:0000313" key="8">
    <source>
        <dbReference type="EMBL" id="QEL19607.1"/>
    </source>
</evidence>
<dbReference type="Proteomes" id="UP000324974">
    <property type="component" value="Chromosome"/>
</dbReference>
<evidence type="ECO:0000256" key="5">
    <source>
        <dbReference type="ARBA" id="ARBA00022692"/>
    </source>
</evidence>
<reference evidence="9" key="1">
    <citation type="submission" date="2019-08" db="EMBL/GenBank/DDBJ databases">
        <title>Limnoglobus roseus gen. nov., sp. nov., a novel freshwater planctomycete with a giant genome from the family Gemmataceae.</title>
        <authorList>
            <person name="Kulichevskaya I.S."/>
            <person name="Naumoff D.G."/>
            <person name="Miroshnikov K."/>
            <person name="Ivanova A."/>
            <person name="Philippov D.A."/>
            <person name="Hakobyan A."/>
            <person name="Rijpstra I.C."/>
            <person name="Sinninghe Damste J.S."/>
            <person name="Liesack W."/>
            <person name="Dedysh S.N."/>
        </authorList>
    </citation>
    <scope>NUCLEOTIDE SEQUENCE [LARGE SCALE GENOMIC DNA]</scope>
    <source>
        <strain evidence="9">PX52</strain>
    </source>
</reference>
<keyword evidence="3" id="KW-0813">Transport</keyword>
<dbReference type="PROSITE" id="PS51257">
    <property type="entry name" value="PROKAR_LIPOPROTEIN"/>
    <property type="match status" value="1"/>
</dbReference>
<dbReference type="GO" id="GO:1990281">
    <property type="term" value="C:efflux pump complex"/>
    <property type="evidence" value="ECO:0007669"/>
    <property type="project" value="TreeGrafter"/>
</dbReference>
<dbReference type="PANTHER" id="PTHR30026:SF20">
    <property type="entry name" value="OUTER MEMBRANE PROTEIN TOLC"/>
    <property type="match status" value="1"/>
</dbReference>
<dbReference type="GO" id="GO:0009279">
    <property type="term" value="C:cell outer membrane"/>
    <property type="evidence" value="ECO:0007669"/>
    <property type="project" value="UniProtKB-SubCell"/>
</dbReference>
<comment type="subcellular location">
    <subcellularLocation>
        <location evidence="1">Cell outer membrane</location>
    </subcellularLocation>
</comment>
<keyword evidence="5" id="KW-0812">Transmembrane</keyword>
<accession>A0A5C1AN89</accession>